<proteinExistence type="predicted"/>
<sequence length="105" mass="11586">MGDDFLLSYLPFWIVTYALAVAGWSCIGRFMMQFVVPPESTNYIWRAFRTLSAWPVAAARLLVPSYVGPLFLPLVATFWIFVLRVAFGLAMLAAGLAPRVTPVGG</sequence>
<evidence type="ECO:0000313" key="2">
    <source>
        <dbReference type="EMBL" id="GGJ11596.1"/>
    </source>
</evidence>
<dbReference type="RefSeq" id="WP_188966743.1">
    <property type="nucleotide sequence ID" value="NZ_BMKW01000004.1"/>
</dbReference>
<name>A0A917KFH5_9PROT</name>
<keyword evidence="1" id="KW-1133">Transmembrane helix</keyword>
<reference evidence="2" key="2">
    <citation type="submission" date="2020-09" db="EMBL/GenBank/DDBJ databases">
        <authorList>
            <person name="Sun Q."/>
            <person name="Zhou Y."/>
        </authorList>
    </citation>
    <scope>NUCLEOTIDE SEQUENCE</scope>
    <source>
        <strain evidence="2">CGMCC 1.3617</strain>
    </source>
</reference>
<keyword evidence="3" id="KW-1185">Reference proteome</keyword>
<dbReference type="AlphaFoldDB" id="A0A917KFH5"/>
<dbReference type="Proteomes" id="UP000661507">
    <property type="component" value="Unassembled WGS sequence"/>
</dbReference>
<evidence type="ECO:0008006" key="4">
    <source>
        <dbReference type="Google" id="ProtNLM"/>
    </source>
</evidence>
<gene>
    <name evidence="2" type="ORF">GCM10011320_18330</name>
</gene>
<accession>A0A917KFH5</accession>
<comment type="caution">
    <text evidence="2">The sequence shown here is derived from an EMBL/GenBank/DDBJ whole genome shotgun (WGS) entry which is preliminary data.</text>
</comment>
<evidence type="ECO:0000313" key="3">
    <source>
        <dbReference type="Proteomes" id="UP000661507"/>
    </source>
</evidence>
<feature type="transmembrane region" description="Helical" evidence="1">
    <location>
        <begin position="12"/>
        <end position="31"/>
    </location>
</feature>
<keyword evidence="1" id="KW-0472">Membrane</keyword>
<dbReference type="EMBL" id="BMKW01000004">
    <property type="protein sequence ID" value="GGJ11596.1"/>
    <property type="molecule type" value="Genomic_DNA"/>
</dbReference>
<reference evidence="2" key="1">
    <citation type="journal article" date="2014" name="Int. J. Syst. Evol. Microbiol.">
        <title>Complete genome sequence of Corynebacterium casei LMG S-19264T (=DSM 44701T), isolated from a smear-ripened cheese.</title>
        <authorList>
            <consortium name="US DOE Joint Genome Institute (JGI-PGF)"/>
            <person name="Walter F."/>
            <person name="Albersmeier A."/>
            <person name="Kalinowski J."/>
            <person name="Ruckert C."/>
        </authorList>
    </citation>
    <scope>NUCLEOTIDE SEQUENCE</scope>
    <source>
        <strain evidence="2">CGMCC 1.3617</strain>
    </source>
</reference>
<keyword evidence="1" id="KW-0812">Transmembrane</keyword>
<protein>
    <recommendedName>
        <fullName evidence="4">YggT family protein</fullName>
    </recommendedName>
</protein>
<organism evidence="2 3">
    <name type="scientific">Neoroseomonas lacus</name>
    <dbReference type="NCBI Taxonomy" id="287609"/>
    <lineage>
        <taxon>Bacteria</taxon>
        <taxon>Pseudomonadati</taxon>
        <taxon>Pseudomonadota</taxon>
        <taxon>Alphaproteobacteria</taxon>
        <taxon>Acetobacterales</taxon>
        <taxon>Acetobacteraceae</taxon>
        <taxon>Neoroseomonas</taxon>
    </lineage>
</organism>
<evidence type="ECO:0000256" key="1">
    <source>
        <dbReference type="SAM" id="Phobius"/>
    </source>
</evidence>